<organism evidence="3 4">
    <name type="scientific">Chlamydomonas eustigma</name>
    <dbReference type="NCBI Taxonomy" id="1157962"/>
    <lineage>
        <taxon>Eukaryota</taxon>
        <taxon>Viridiplantae</taxon>
        <taxon>Chlorophyta</taxon>
        <taxon>core chlorophytes</taxon>
        <taxon>Chlorophyceae</taxon>
        <taxon>CS clade</taxon>
        <taxon>Chlamydomonadales</taxon>
        <taxon>Chlamydomonadaceae</taxon>
        <taxon>Chlamydomonas</taxon>
    </lineage>
</organism>
<keyword evidence="2" id="KW-1133">Transmembrane helix</keyword>
<keyword evidence="4" id="KW-1185">Reference proteome</keyword>
<dbReference type="AlphaFoldDB" id="A0A250XBS5"/>
<evidence type="ECO:0000256" key="2">
    <source>
        <dbReference type="SAM" id="Phobius"/>
    </source>
</evidence>
<feature type="transmembrane region" description="Helical" evidence="2">
    <location>
        <begin position="81"/>
        <end position="106"/>
    </location>
</feature>
<evidence type="ECO:0000313" key="4">
    <source>
        <dbReference type="Proteomes" id="UP000232323"/>
    </source>
</evidence>
<name>A0A250XBS5_9CHLO</name>
<evidence type="ECO:0000256" key="1">
    <source>
        <dbReference type="SAM" id="MobiDB-lite"/>
    </source>
</evidence>
<sequence length="243" mass="26339">MSLEKPSADLESQPFLPVPAAALLDSGCKVAPRKWRGTWWNIFGECTPSDVTALVLAVKMPCIAWGWNQNRTLGFSFLKEILRFIGLTVGLGVGIHLSCCATMMMLCPQALPPHPEDDGPHPNPHGPKHGGPASIESGDKKHGPPEIPEECLARLTPAFIAVAAASIALFICVALFFARRRSAIRERFGIEGSTKEDQLLYVFCAPCALTQETRTLMHEQVHEGVWYGALPGVVSPTTQIMAA</sequence>
<dbReference type="EMBL" id="BEGY01000053">
    <property type="protein sequence ID" value="GAX80538.1"/>
    <property type="molecule type" value="Genomic_DNA"/>
</dbReference>
<protein>
    <submittedName>
        <fullName evidence="3">Uncharacterized protein</fullName>
    </submittedName>
</protein>
<dbReference type="Proteomes" id="UP000232323">
    <property type="component" value="Unassembled WGS sequence"/>
</dbReference>
<evidence type="ECO:0000313" key="3">
    <source>
        <dbReference type="EMBL" id="GAX80538.1"/>
    </source>
</evidence>
<gene>
    <name evidence="3" type="ORF">CEUSTIGMA_g7976.t1</name>
</gene>
<dbReference type="NCBIfam" id="TIGR01571">
    <property type="entry name" value="A_thal_Cys_rich"/>
    <property type="match status" value="1"/>
</dbReference>
<feature type="region of interest" description="Disordered" evidence="1">
    <location>
        <begin position="114"/>
        <end position="146"/>
    </location>
</feature>
<dbReference type="Pfam" id="PF04749">
    <property type="entry name" value="PLAC8"/>
    <property type="match status" value="1"/>
</dbReference>
<dbReference type="OrthoDB" id="985035at2759"/>
<dbReference type="InterPro" id="IPR006461">
    <property type="entry name" value="PLAC_motif_containing"/>
</dbReference>
<comment type="caution">
    <text evidence="3">The sequence shown here is derived from an EMBL/GenBank/DDBJ whole genome shotgun (WGS) entry which is preliminary data.</text>
</comment>
<feature type="transmembrane region" description="Helical" evidence="2">
    <location>
        <begin position="158"/>
        <end position="178"/>
    </location>
</feature>
<keyword evidence="2" id="KW-0812">Transmembrane</keyword>
<reference evidence="3 4" key="1">
    <citation type="submission" date="2017-08" db="EMBL/GenBank/DDBJ databases">
        <title>Acidophilic green algal genome provides insights into adaptation to an acidic environment.</title>
        <authorList>
            <person name="Hirooka S."/>
            <person name="Hirose Y."/>
            <person name="Kanesaki Y."/>
            <person name="Higuchi S."/>
            <person name="Fujiwara T."/>
            <person name="Onuma R."/>
            <person name="Era A."/>
            <person name="Ohbayashi R."/>
            <person name="Uzuka A."/>
            <person name="Nozaki H."/>
            <person name="Yoshikawa H."/>
            <person name="Miyagishima S.Y."/>
        </authorList>
    </citation>
    <scope>NUCLEOTIDE SEQUENCE [LARGE SCALE GENOMIC DNA]</scope>
    <source>
        <strain evidence="3 4">NIES-2499</strain>
    </source>
</reference>
<keyword evidence="2" id="KW-0472">Membrane</keyword>
<accession>A0A250XBS5</accession>
<proteinExistence type="predicted"/>